<dbReference type="Gene3D" id="3.90.70.10">
    <property type="entry name" value="Cysteine proteinases"/>
    <property type="match status" value="1"/>
</dbReference>
<name>A0A9W7G3R4_9STRA</name>
<dbReference type="GO" id="GO:0005634">
    <property type="term" value="C:nucleus"/>
    <property type="evidence" value="ECO:0007669"/>
    <property type="project" value="TreeGrafter"/>
</dbReference>
<feature type="domain" description="USP" evidence="2">
    <location>
        <begin position="41"/>
        <end position="339"/>
    </location>
</feature>
<dbReference type="Proteomes" id="UP001165065">
    <property type="component" value="Unassembled WGS sequence"/>
</dbReference>
<feature type="region of interest" description="Disordered" evidence="1">
    <location>
        <begin position="980"/>
        <end position="1066"/>
    </location>
</feature>
<feature type="compositionally biased region" description="Gly residues" evidence="1">
    <location>
        <begin position="943"/>
        <end position="953"/>
    </location>
</feature>
<dbReference type="Pfam" id="PF00443">
    <property type="entry name" value="UCH"/>
    <property type="match status" value="1"/>
</dbReference>
<dbReference type="SUPFAM" id="SSF54001">
    <property type="entry name" value="Cysteine proteinases"/>
    <property type="match status" value="1"/>
</dbReference>
<dbReference type="AlphaFoldDB" id="A0A9W7G3R4"/>
<sequence>MLDLPPESYIPNDIKAHAYNSDAYYDAKDGPETTTSPPPPTGLTNESMTCFLNSLMQALFYTKPFRNAIYAQSADADSPIVKSLSKLFATLEMTCRRAVSTKELTEAFGWGDSQRSYQSDIHELQTILFDSLALPATITDLYEFEIKDQIEFVCSNPDCQYKNCRGQSQTMTELMLSVSPGNFSKSLKDFEGLETLDGDNKIECDKCKTRSDAKKYQCVSTLPKVLNICLRRLEFCLQTLTRKRVHDSFEVPFTVELGKGLSSEGSAEKTTKYHLNSAIVHSGTANGGHYYSYNRHPSKTTTHWIKCNDGVTTIFTNDEFKDALKLAGSTVYMMVYTQDTETPVVPIPPSIAALVEEDENAWKKEKMSFDIKKKLVNVIIVDSDHKTIGGFPKLLMQTQKAGPLIDYIAKTNYPELVDDHKFRLRRDSQGVEGETFNGREGETLVSLGTHEYSRNGKTVRFMIEKILKTDEWEDRKPDDIKLTCIVIDPRKVKREIENPSEKGISYLRDKKMWIEEGDEKQGLSLLTDFYIGAASTVGELKEKLGLELSADPHGIYIYSSLGSTPVSLNGPWDGPKSCLSALPSSYNRSEGVYLCVYAEKPGEEFTDETWKGAYGEAVNSFVYRYNDKEDWEETFDVEDLGGEGKYKREIRMDQSKTFADLLKAIREEEELEDFVEFHLVQATGRKGEQVGRNIPSYPDVKISEVFKGQGSTFHVVLGPGLGRSECWVQFKRRGGGTRGEGGGKGGGNILMTRANTLGNENGTTVLAMKKAVLEHLGGGIQETGRIRLQCGKFCAIYMKDSSKIGEFENQRRQDLGILKVTVSVLDEVEVVGERDHAVNVKVMDAKKRKIVGGGVVIIQVGKSIEVSDLCKRLAEKYGDRVGGALEISKFIPNRAKITYGAMVDDRKSVYAKWTSGPGDVWDNGLIDLDKKKEKSGSPHRGGKQIGRGGGGGKGRFVKVAPADSCQMSVVIRNMAEFKTKGGGGDATDEGLPCPPAQALSCPPASPDTTVGVKELTISERKKEGGEDKKGSPWRGQTVLNRRKERGIFIKKKKNFNQGNKGGQETQ</sequence>
<dbReference type="InterPro" id="IPR001394">
    <property type="entry name" value="Peptidase_C19_UCH"/>
</dbReference>
<evidence type="ECO:0000313" key="3">
    <source>
        <dbReference type="EMBL" id="GMI31819.1"/>
    </source>
</evidence>
<feature type="region of interest" description="Disordered" evidence="1">
    <location>
        <begin position="930"/>
        <end position="953"/>
    </location>
</feature>
<feature type="compositionally biased region" description="Basic residues" evidence="1">
    <location>
        <begin position="1040"/>
        <end position="1054"/>
    </location>
</feature>
<dbReference type="GO" id="GO:0005829">
    <property type="term" value="C:cytosol"/>
    <property type="evidence" value="ECO:0007669"/>
    <property type="project" value="TreeGrafter"/>
</dbReference>
<gene>
    <name evidence="3" type="ORF">TrCOL_g7458</name>
</gene>
<accession>A0A9W7G3R4</accession>
<dbReference type="EMBL" id="BRYA01000758">
    <property type="protein sequence ID" value="GMI31819.1"/>
    <property type="molecule type" value="Genomic_DNA"/>
</dbReference>
<dbReference type="InterPro" id="IPR038765">
    <property type="entry name" value="Papain-like_cys_pep_sf"/>
</dbReference>
<reference evidence="4" key="1">
    <citation type="journal article" date="2023" name="Commun. Biol.">
        <title>Genome analysis of Parmales, the sister group of diatoms, reveals the evolutionary specialization of diatoms from phago-mixotrophs to photoautotrophs.</title>
        <authorList>
            <person name="Ban H."/>
            <person name="Sato S."/>
            <person name="Yoshikawa S."/>
            <person name="Yamada K."/>
            <person name="Nakamura Y."/>
            <person name="Ichinomiya M."/>
            <person name="Sato N."/>
            <person name="Blanc-Mathieu R."/>
            <person name="Endo H."/>
            <person name="Kuwata A."/>
            <person name="Ogata H."/>
        </authorList>
    </citation>
    <scope>NUCLEOTIDE SEQUENCE [LARGE SCALE GENOMIC DNA]</scope>
</reference>
<dbReference type="InterPro" id="IPR028889">
    <property type="entry name" value="USP"/>
</dbReference>
<dbReference type="GO" id="GO:0016579">
    <property type="term" value="P:protein deubiquitination"/>
    <property type="evidence" value="ECO:0007669"/>
    <property type="project" value="InterPro"/>
</dbReference>
<dbReference type="PANTHER" id="PTHR24006">
    <property type="entry name" value="UBIQUITIN CARBOXYL-TERMINAL HYDROLASE"/>
    <property type="match status" value="1"/>
</dbReference>
<protein>
    <recommendedName>
        <fullName evidence="2">USP domain-containing protein</fullName>
    </recommendedName>
</protein>
<evidence type="ECO:0000313" key="4">
    <source>
        <dbReference type="Proteomes" id="UP001165065"/>
    </source>
</evidence>
<dbReference type="GO" id="GO:0004843">
    <property type="term" value="F:cysteine-type deubiquitinase activity"/>
    <property type="evidence" value="ECO:0007669"/>
    <property type="project" value="InterPro"/>
</dbReference>
<keyword evidence="4" id="KW-1185">Reference proteome</keyword>
<evidence type="ECO:0000256" key="1">
    <source>
        <dbReference type="SAM" id="MobiDB-lite"/>
    </source>
</evidence>
<dbReference type="OrthoDB" id="206845at2759"/>
<evidence type="ECO:0000259" key="2">
    <source>
        <dbReference type="PROSITE" id="PS50235"/>
    </source>
</evidence>
<dbReference type="PROSITE" id="PS50235">
    <property type="entry name" value="USP_3"/>
    <property type="match status" value="1"/>
</dbReference>
<dbReference type="InterPro" id="IPR050164">
    <property type="entry name" value="Peptidase_C19"/>
</dbReference>
<proteinExistence type="predicted"/>
<organism evidence="3 4">
    <name type="scientific">Triparma columacea</name>
    <dbReference type="NCBI Taxonomy" id="722753"/>
    <lineage>
        <taxon>Eukaryota</taxon>
        <taxon>Sar</taxon>
        <taxon>Stramenopiles</taxon>
        <taxon>Ochrophyta</taxon>
        <taxon>Bolidophyceae</taxon>
        <taxon>Parmales</taxon>
        <taxon>Triparmaceae</taxon>
        <taxon>Triparma</taxon>
    </lineage>
</organism>
<feature type="compositionally biased region" description="Basic and acidic residues" evidence="1">
    <location>
        <begin position="1016"/>
        <end position="1030"/>
    </location>
</feature>
<comment type="caution">
    <text evidence="3">The sequence shown here is derived from an EMBL/GenBank/DDBJ whole genome shotgun (WGS) entry which is preliminary data.</text>
</comment>